<keyword evidence="1" id="KW-0812">Transmembrane</keyword>
<dbReference type="EMBL" id="VOIH02000003">
    <property type="protein sequence ID" value="KAF3449843.1"/>
    <property type="molecule type" value="Genomic_DNA"/>
</dbReference>
<dbReference type="PANTHER" id="PTHR31286">
    <property type="entry name" value="GLYCINE-RICH CELL WALL STRUCTURAL PROTEIN 1.8-LIKE"/>
    <property type="match status" value="1"/>
</dbReference>
<keyword evidence="3" id="KW-1185">Reference proteome</keyword>
<dbReference type="PANTHER" id="PTHR31286:SF60">
    <property type="entry name" value="PROTEIN, PUTATIVE-RELATED"/>
    <property type="match status" value="1"/>
</dbReference>
<dbReference type="InterPro" id="IPR040256">
    <property type="entry name" value="At4g02000-like"/>
</dbReference>
<accession>A0A8K0MLA0</accession>
<reference evidence="2" key="1">
    <citation type="submission" date="2020-03" db="EMBL/GenBank/DDBJ databases">
        <title>A high-quality chromosome-level genome assembly of a woody plant with both climbing and erect habits, Rhamnella rubrinervis.</title>
        <authorList>
            <person name="Lu Z."/>
            <person name="Yang Y."/>
            <person name="Zhu X."/>
            <person name="Sun Y."/>
        </authorList>
    </citation>
    <scope>NUCLEOTIDE SEQUENCE</scope>
    <source>
        <strain evidence="2">BYM</strain>
        <tissue evidence="2">Leaf</tissue>
    </source>
</reference>
<feature type="transmembrane region" description="Helical" evidence="1">
    <location>
        <begin position="522"/>
        <end position="541"/>
    </location>
</feature>
<dbReference type="OrthoDB" id="1750937at2759"/>
<comment type="caution">
    <text evidence="2">The sequence shown here is derived from an EMBL/GenBank/DDBJ whole genome shotgun (WGS) entry which is preliminary data.</text>
</comment>
<name>A0A8K0MLA0_9ROSA</name>
<keyword evidence="1" id="KW-1133">Transmembrane helix</keyword>
<evidence type="ECO:0000313" key="3">
    <source>
        <dbReference type="Proteomes" id="UP000796880"/>
    </source>
</evidence>
<organism evidence="2 3">
    <name type="scientific">Rhamnella rubrinervis</name>
    <dbReference type="NCBI Taxonomy" id="2594499"/>
    <lineage>
        <taxon>Eukaryota</taxon>
        <taxon>Viridiplantae</taxon>
        <taxon>Streptophyta</taxon>
        <taxon>Embryophyta</taxon>
        <taxon>Tracheophyta</taxon>
        <taxon>Spermatophyta</taxon>
        <taxon>Magnoliopsida</taxon>
        <taxon>eudicotyledons</taxon>
        <taxon>Gunneridae</taxon>
        <taxon>Pentapetalae</taxon>
        <taxon>rosids</taxon>
        <taxon>fabids</taxon>
        <taxon>Rosales</taxon>
        <taxon>Rhamnaceae</taxon>
        <taxon>rhamnoid group</taxon>
        <taxon>Rhamneae</taxon>
        <taxon>Rhamnella</taxon>
    </lineage>
</organism>
<protein>
    <submittedName>
        <fullName evidence="2">Uncharacterized protein</fullName>
    </submittedName>
</protein>
<evidence type="ECO:0000256" key="1">
    <source>
        <dbReference type="SAM" id="Phobius"/>
    </source>
</evidence>
<evidence type="ECO:0000313" key="2">
    <source>
        <dbReference type="EMBL" id="KAF3449843.1"/>
    </source>
</evidence>
<dbReference type="AlphaFoldDB" id="A0A8K0MLA0"/>
<proteinExistence type="predicted"/>
<gene>
    <name evidence="2" type="ORF">FNV43_RR05922</name>
</gene>
<dbReference type="Proteomes" id="UP000796880">
    <property type="component" value="Unassembled WGS sequence"/>
</dbReference>
<sequence length="660" mass="74408">MFPKIRDSHILRRKSVRGCSIKDAVSYLESGGGGSSILEPMHYRGCHGFANYSTVAPRSQAVFVVDLVPIKAAKLCKLLFEAGVLQIEPPDVWGWVSSSWFLFRSSSVVCDNEFVREVAEGELRLRGCRGFERICVVDADLNLQICPKGNLLSICVNDAAYQERVALCQFSLIARIILSKGEKLSKFEDIYTKLQSIWKLDKWQLISLGRGYFHVLLFSAEDRQNVWSHGSLNLKLGNYNNYARVLIDVDLAGFIPEKLLLEMTDDCIEVELYFESFLDFCTSCHNVGHSVGKCKLVIGKVPSKDGYHVNKKENKAPALNQVYKLKQVPPQPVKSTTPSVPTTNAFEVLNTEVTPAHIKNMVHQHDAAPSNMTNKMGIKVQSFAPDLGVATTRTDINTETGNEPEDNEYVDDFGEDEWRPLQVQQNLDLVASQSNISETTYQNLWNVVKRKPGRPRKVRLEIRSQINAQTFMEYGGIFHGLKTRICGSDLETVFTSLDLPLMHRYLGFSGSLRIEMDASVRWFLWHFGNVFIPLALLWLLFGPTRKQMLLKEYDATSVSDLPVLKFRSCGSPSRAPRLFRGLVTADGLVEECLEIWWDHLYGVRLHLRRQQLSHAEEEGRNTVLGSSIEDAVSSWSPMVVGSSDLVSLCITGECQWVCKL</sequence>
<keyword evidence="1" id="KW-0472">Membrane</keyword>